<protein>
    <submittedName>
        <fullName evidence="1">Uncharacterized protein</fullName>
    </submittedName>
</protein>
<dbReference type="InParanoid" id="A0A2P6NB30"/>
<gene>
    <name evidence="1" type="ORF">PROFUN_01977</name>
</gene>
<reference evidence="1 2" key="1">
    <citation type="journal article" date="2018" name="Genome Biol. Evol.">
        <title>Multiple Roots of Fruiting Body Formation in Amoebozoa.</title>
        <authorList>
            <person name="Hillmann F."/>
            <person name="Forbes G."/>
            <person name="Novohradska S."/>
            <person name="Ferling I."/>
            <person name="Riege K."/>
            <person name="Groth M."/>
            <person name="Westermann M."/>
            <person name="Marz M."/>
            <person name="Spaller T."/>
            <person name="Winckler T."/>
            <person name="Schaap P."/>
            <person name="Glockner G."/>
        </authorList>
    </citation>
    <scope>NUCLEOTIDE SEQUENCE [LARGE SCALE GENOMIC DNA]</scope>
    <source>
        <strain evidence="1 2">Jena</strain>
    </source>
</reference>
<keyword evidence="2" id="KW-1185">Reference proteome</keyword>
<evidence type="ECO:0000313" key="2">
    <source>
        <dbReference type="Proteomes" id="UP000241769"/>
    </source>
</evidence>
<dbReference type="EMBL" id="MDYQ01000129">
    <property type="protein sequence ID" value="PRP81143.1"/>
    <property type="molecule type" value="Genomic_DNA"/>
</dbReference>
<proteinExistence type="predicted"/>
<name>A0A2P6NB30_9EUKA</name>
<organism evidence="1 2">
    <name type="scientific">Planoprotostelium fungivorum</name>
    <dbReference type="NCBI Taxonomy" id="1890364"/>
    <lineage>
        <taxon>Eukaryota</taxon>
        <taxon>Amoebozoa</taxon>
        <taxon>Evosea</taxon>
        <taxon>Variosea</taxon>
        <taxon>Cavosteliida</taxon>
        <taxon>Cavosteliaceae</taxon>
        <taxon>Planoprotostelium</taxon>
    </lineage>
</organism>
<dbReference type="Proteomes" id="UP000241769">
    <property type="component" value="Unassembled WGS sequence"/>
</dbReference>
<comment type="caution">
    <text evidence="1">The sequence shown here is derived from an EMBL/GenBank/DDBJ whole genome shotgun (WGS) entry which is preliminary data.</text>
</comment>
<accession>A0A2P6NB30</accession>
<sequence length="215" mass="24809">MSKTDSDAAATDQMCLFQCSIIGTDVFVSIISYVIPLSTKSFVKQKGKPSQTELKQLVTWSRLQRVSREWYHTIRPIIPLSVFHNWIVRQSLERSSSQAVEYIVQKWEKDISAIGDDNVLSICIERGFTNALEYLLRREDRKIIPLSKSVEKMCRSPGHHDVLTVLARDQRIDLTPAYFGLSEYRNQMQEKRLMVMAQELGDVEYARNLAKTLHV</sequence>
<evidence type="ECO:0000313" key="1">
    <source>
        <dbReference type="EMBL" id="PRP81143.1"/>
    </source>
</evidence>
<dbReference type="AlphaFoldDB" id="A0A2P6NB30"/>